<dbReference type="Gene3D" id="3.20.20.450">
    <property type="entry name" value="EAL domain"/>
    <property type="match status" value="1"/>
</dbReference>
<dbReference type="Pfam" id="PF14827">
    <property type="entry name" value="dCache_3"/>
    <property type="match status" value="1"/>
</dbReference>
<gene>
    <name evidence="4" type="ORF">GGR36_001826</name>
</gene>
<dbReference type="Gene3D" id="3.30.70.270">
    <property type="match status" value="1"/>
</dbReference>
<dbReference type="PROSITE" id="PS50885">
    <property type="entry name" value="HAMP"/>
    <property type="match status" value="1"/>
</dbReference>
<dbReference type="CDD" id="cd01948">
    <property type="entry name" value="EAL"/>
    <property type="match status" value="1"/>
</dbReference>
<dbReference type="CDD" id="cd01949">
    <property type="entry name" value="GGDEF"/>
    <property type="match status" value="1"/>
</dbReference>
<protein>
    <submittedName>
        <fullName evidence="4">Diguanylate cyclase (GGDEF)-like protein</fullName>
    </submittedName>
</protein>
<dbReference type="InterPro" id="IPR029150">
    <property type="entry name" value="dCache_3"/>
</dbReference>
<organism evidence="4 5">
    <name type="scientific">Niveibacterium umoris</name>
    <dbReference type="NCBI Taxonomy" id="1193620"/>
    <lineage>
        <taxon>Bacteria</taxon>
        <taxon>Pseudomonadati</taxon>
        <taxon>Pseudomonadota</taxon>
        <taxon>Betaproteobacteria</taxon>
        <taxon>Rhodocyclales</taxon>
        <taxon>Rhodocyclaceae</taxon>
        <taxon>Niveibacterium</taxon>
    </lineage>
</organism>
<dbReference type="Pfam" id="PF00990">
    <property type="entry name" value="GGDEF"/>
    <property type="match status" value="1"/>
</dbReference>
<dbReference type="SUPFAM" id="SSF158472">
    <property type="entry name" value="HAMP domain-like"/>
    <property type="match status" value="1"/>
</dbReference>
<dbReference type="SUPFAM" id="SSF141868">
    <property type="entry name" value="EAL domain-like"/>
    <property type="match status" value="1"/>
</dbReference>
<dbReference type="InterPro" id="IPR001633">
    <property type="entry name" value="EAL_dom"/>
</dbReference>
<sequence>MRGWLRAREWSFGTRIGLLLAGLLGLFFVAAIVAIRVESDSFVDKRVRAEVETGARVLHDKITQDRERYRLAARVLAADFGFREAVATRDAETIVSALANHARRINANAALLFDPDGQLVASTPANQAVAAGALGKLMQAAQAQDGADGIATFGGRPMVVVVIPVRAPNLIGWIALGFDLNDSYAAQLGQLIRGQVAVVAKDPAHPSLTASNLPPDARAALVRALGAGEVPLLPGATQITLADTTYLYVATPLIDGGDAMLLDLRSLKEALESYDDLRNGMLVLLGIAFLVAVAATRSLARTVSRPIRRLASAAGEISAGNYALTLPVEHHDEIGRLSTAFNDMARAVELREAEIVRLAYSDPLTDLHNRAKLGVLGEAVLKRDALAMVVVLDIDRFSAINNALGDVIGDVVIRECGVRLRSAFPGAEVARLAADEFAMLFGADVCVPPEVVWSRLEAAFARALELDGAPLDIALSAGIASYPAHGGTMSQLLRNAEIAMNDARRHQAGFAIYTPELDLSRTSHLSLLSELRQAVEQNELRMFLQPKVCLKTGRVDSAEALIRWQHPRRGFVPPFEFIPFAEQTGRIGQLTRWMLLRAMELTRDLAAKGTPLTVSVNVSARDVQDAGFPEVLDALLAQSGGAPERIRLEITESGVMENADRALTVLHALRARGFTLSLDDFGTGYSSLAYLRRMPVSELKIDRSFVQGIHRDADGESLVKSTIELSHNLGLSVVAEGVETIEEWQTLVRLGSDYVQGYFASKPLAVEDFIAWRAARTPFLVEAAGSGA</sequence>
<dbReference type="InterPro" id="IPR035919">
    <property type="entry name" value="EAL_sf"/>
</dbReference>
<dbReference type="InterPro" id="IPR029151">
    <property type="entry name" value="Sensor-like_sf"/>
</dbReference>
<dbReference type="CDD" id="cd06225">
    <property type="entry name" value="HAMP"/>
    <property type="match status" value="1"/>
</dbReference>
<dbReference type="AlphaFoldDB" id="A0A840BLT2"/>
<accession>A0A840BLT2</accession>
<dbReference type="FunFam" id="3.20.20.450:FF:000001">
    <property type="entry name" value="Cyclic di-GMP phosphodiesterase yahA"/>
    <property type="match status" value="1"/>
</dbReference>
<keyword evidence="5" id="KW-1185">Reference proteome</keyword>
<feature type="domain" description="GGDEF" evidence="3">
    <location>
        <begin position="385"/>
        <end position="515"/>
    </location>
</feature>
<dbReference type="Pfam" id="PF00563">
    <property type="entry name" value="EAL"/>
    <property type="match status" value="1"/>
</dbReference>
<dbReference type="SMART" id="SM00052">
    <property type="entry name" value="EAL"/>
    <property type="match status" value="1"/>
</dbReference>
<dbReference type="SUPFAM" id="SSF55073">
    <property type="entry name" value="Nucleotide cyclase"/>
    <property type="match status" value="1"/>
</dbReference>
<dbReference type="SMART" id="SM00267">
    <property type="entry name" value="GGDEF"/>
    <property type="match status" value="1"/>
</dbReference>
<feature type="domain" description="HAMP" evidence="2">
    <location>
        <begin position="301"/>
        <end position="353"/>
    </location>
</feature>
<evidence type="ECO:0000259" key="3">
    <source>
        <dbReference type="PROSITE" id="PS50887"/>
    </source>
</evidence>
<reference evidence="4 5" key="1">
    <citation type="submission" date="2020-08" db="EMBL/GenBank/DDBJ databases">
        <title>Genomic Encyclopedia of Type Strains, Phase IV (KMG-IV): sequencing the most valuable type-strain genomes for metagenomic binning, comparative biology and taxonomic classification.</title>
        <authorList>
            <person name="Goeker M."/>
        </authorList>
    </citation>
    <scope>NUCLEOTIDE SEQUENCE [LARGE SCALE GENOMIC DNA]</scope>
    <source>
        <strain evidence="4 5">DSM 106739</strain>
    </source>
</reference>
<proteinExistence type="predicted"/>
<dbReference type="InterPro" id="IPR050706">
    <property type="entry name" value="Cyclic-di-GMP_PDE-like"/>
</dbReference>
<feature type="domain" description="EAL" evidence="1">
    <location>
        <begin position="524"/>
        <end position="777"/>
    </location>
</feature>
<dbReference type="PROSITE" id="PS50887">
    <property type="entry name" value="GGDEF"/>
    <property type="match status" value="1"/>
</dbReference>
<dbReference type="EMBL" id="JACIET010000001">
    <property type="protein sequence ID" value="MBB4012518.1"/>
    <property type="molecule type" value="Genomic_DNA"/>
</dbReference>
<dbReference type="Gene3D" id="6.10.340.10">
    <property type="match status" value="1"/>
</dbReference>
<evidence type="ECO:0000313" key="4">
    <source>
        <dbReference type="EMBL" id="MBB4012518.1"/>
    </source>
</evidence>
<dbReference type="CDD" id="cd18773">
    <property type="entry name" value="PDC1_HK_sensor"/>
    <property type="match status" value="1"/>
</dbReference>
<evidence type="ECO:0000259" key="2">
    <source>
        <dbReference type="PROSITE" id="PS50885"/>
    </source>
</evidence>
<comment type="caution">
    <text evidence="4">The sequence shown here is derived from an EMBL/GenBank/DDBJ whole genome shotgun (WGS) entry which is preliminary data.</text>
</comment>
<dbReference type="GO" id="GO:0016020">
    <property type="term" value="C:membrane"/>
    <property type="evidence" value="ECO:0007669"/>
    <property type="project" value="InterPro"/>
</dbReference>
<dbReference type="InterPro" id="IPR029787">
    <property type="entry name" value="Nucleotide_cyclase"/>
</dbReference>
<evidence type="ECO:0000259" key="1">
    <source>
        <dbReference type="PROSITE" id="PS50883"/>
    </source>
</evidence>
<dbReference type="PANTHER" id="PTHR33121">
    <property type="entry name" value="CYCLIC DI-GMP PHOSPHODIESTERASE PDEF"/>
    <property type="match status" value="1"/>
</dbReference>
<dbReference type="Proteomes" id="UP000561045">
    <property type="component" value="Unassembled WGS sequence"/>
</dbReference>
<dbReference type="Pfam" id="PF00672">
    <property type="entry name" value="HAMP"/>
    <property type="match status" value="1"/>
</dbReference>
<evidence type="ECO:0000313" key="5">
    <source>
        <dbReference type="Proteomes" id="UP000561045"/>
    </source>
</evidence>
<dbReference type="RefSeq" id="WP_183634313.1">
    <property type="nucleotide sequence ID" value="NZ_BAABLE010000011.1"/>
</dbReference>
<dbReference type="SMART" id="SM00304">
    <property type="entry name" value="HAMP"/>
    <property type="match status" value="1"/>
</dbReference>
<name>A0A840BLT2_9RHOO</name>
<dbReference type="InterPro" id="IPR043128">
    <property type="entry name" value="Rev_trsase/Diguanyl_cyclase"/>
</dbReference>
<dbReference type="PROSITE" id="PS50883">
    <property type="entry name" value="EAL"/>
    <property type="match status" value="1"/>
</dbReference>
<dbReference type="NCBIfam" id="TIGR00254">
    <property type="entry name" value="GGDEF"/>
    <property type="match status" value="1"/>
</dbReference>
<dbReference type="InterPro" id="IPR000160">
    <property type="entry name" value="GGDEF_dom"/>
</dbReference>
<dbReference type="GO" id="GO:0071111">
    <property type="term" value="F:cyclic-guanylate-specific phosphodiesterase activity"/>
    <property type="evidence" value="ECO:0007669"/>
    <property type="project" value="InterPro"/>
</dbReference>
<dbReference type="GO" id="GO:0007165">
    <property type="term" value="P:signal transduction"/>
    <property type="evidence" value="ECO:0007669"/>
    <property type="project" value="InterPro"/>
</dbReference>
<dbReference type="PANTHER" id="PTHR33121:SF70">
    <property type="entry name" value="SIGNALING PROTEIN YKOW"/>
    <property type="match status" value="1"/>
</dbReference>
<dbReference type="SUPFAM" id="SSF103190">
    <property type="entry name" value="Sensory domain-like"/>
    <property type="match status" value="1"/>
</dbReference>
<dbReference type="InterPro" id="IPR003660">
    <property type="entry name" value="HAMP_dom"/>
</dbReference>